<protein>
    <recommendedName>
        <fullName evidence="1">Putative membrane protein insertion efficiency factor</fullName>
    </recommendedName>
</protein>
<organism evidence="2 3">
    <name type="scientific">Legionella septentrionalis</name>
    <dbReference type="NCBI Taxonomy" id="2498109"/>
    <lineage>
        <taxon>Bacteria</taxon>
        <taxon>Pseudomonadati</taxon>
        <taxon>Pseudomonadota</taxon>
        <taxon>Gammaproteobacteria</taxon>
        <taxon>Legionellales</taxon>
        <taxon>Legionellaceae</taxon>
        <taxon>Legionella</taxon>
    </lineage>
</organism>
<evidence type="ECO:0000313" key="2">
    <source>
        <dbReference type="EMBL" id="RUQ91028.1"/>
    </source>
</evidence>
<evidence type="ECO:0000256" key="1">
    <source>
        <dbReference type="HAMAP-Rule" id="MF_00386"/>
    </source>
</evidence>
<dbReference type="Proteomes" id="UP000288012">
    <property type="component" value="Unassembled WGS sequence"/>
</dbReference>
<dbReference type="Pfam" id="PF01809">
    <property type="entry name" value="YidD"/>
    <property type="match status" value="1"/>
</dbReference>
<gene>
    <name evidence="2" type="primary">yidD</name>
    <name evidence="2" type="ORF">EKM59_00675</name>
</gene>
<keyword evidence="1" id="KW-0472">Membrane</keyword>
<dbReference type="PANTHER" id="PTHR33383">
    <property type="entry name" value="MEMBRANE PROTEIN INSERTION EFFICIENCY FACTOR-RELATED"/>
    <property type="match status" value="1"/>
</dbReference>
<evidence type="ECO:0000313" key="3">
    <source>
        <dbReference type="Proteomes" id="UP000288012"/>
    </source>
</evidence>
<dbReference type="SMART" id="SM01234">
    <property type="entry name" value="Haemolytic"/>
    <property type="match status" value="1"/>
</dbReference>
<comment type="subcellular location">
    <subcellularLocation>
        <location evidence="1">Cell membrane</location>
        <topology evidence="1">Peripheral membrane protein</topology>
        <orientation evidence="1">Cytoplasmic side</orientation>
    </subcellularLocation>
</comment>
<dbReference type="EMBL" id="RZGR01000002">
    <property type="protein sequence ID" value="RUQ91028.1"/>
    <property type="molecule type" value="Genomic_DNA"/>
</dbReference>
<comment type="caution">
    <text evidence="2">The sequence shown here is derived from an EMBL/GenBank/DDBJ whole genome shotgun (WGS) entry which is preliminary data.</text>
</comment>
<dbReference type="RefSeq" id="WP_126953254.1">
    <property type="nucleotide sequence ID" value="NZ_RZGR01000002.1"/>
</dbReference>
<dbReference type="InterPro" id="IPR002696">
    <property type="entry name" value="Membr_insert_effic_factor_YidD"/>
</dbReference>
<name>A0A3S0XUJ4_9GAMM</name>
<accession>A0A3S0XUJ4</accession>
<dbReference type="NCBIfam" id="TIGR00278">
    <property type="entry name" value="membrane protein insertion efficiency factor YidD"/>
    <property type="match status" value="1"/>
</dbReference>
<dbReference type="GO" id="GO:0005886">
    <property type="term" value="C:plasma membrane"/>
    <property type="evidence" value="ECO:0007669"/>
    <property type="project" value="UniProtKB-SubCell"/>
</dbReference>
<sequence length="83" mass="9687">MGQIIRFMQNIICFPIKLYRYILSPFLRPCCRFYPSCSQYALTAIETFGIGKGLRLACWRLLRCNPWSAGGYDPVLPDKEEKF</sequence>
<comment type="function">
    <text evidence="1">Could be involved in insertion of integral membrane proteins into the membrane.</text>
</comment>
<dbReference type="PANTHER" id="PTHR33383:SF1">
    <property type="entry name" value="MEMBRANE PROTEIN INSERTION EFFICIENCY FACTOR-RELATED"/>
    <property type="match status" value="1"/>
</dbReference>
<reference evidence="2 3" key="1">
    <citation type="submission" date="2018-12" db="EMBL/GenBank/DDBJ databases">
        <title>Legionella sp,whole genome shotgun sequence.</title>
        <authorList>
            <person name="Wu H."/>
        </authorList>
    </citation>
    <scope>NUCLEOTIDE SEQUENCE [LARGE SCALE GENOMIC DNA]</scope>
    <source>
        <strain evidence="3">km714</strain>
    </source>
</reference>
<dbReference type="HAMAP" id="MF_00386">
    <property type="entry name" value="UPF0161_YidD"/>
    <property type="match status" value="1"/>
</dbReference>
<keyword evidence="1" id="KW-1003">Cell membrane</keyword>
<keyword evidence="3" id="KW-1185">Reference proteome</keyword>
<dbReference type="AlphaFoldDB" id="A0A3S0XUJ4"/>
<dbReference type="OrthoDB" id="9801753at2"/>
<comment type="similarity">
    <text evidence="1">Belongs to the UPF0161 family.</text>
</comment>
<proteinExistence type="inferred from homology"/>